<dbReference type="HOGENOM" id="CLU_065678_1_0_1"/>
<evidence type="ECO:0000256" key="2">
    <source>
        <dbReference type="SAM" id="MobiDB-lite"/>
    </source>
</evidence>
<dbReference type="PANTHER" id="PTHR12874:SF16">
    <property type="entry name" value="OS01G0800800 PROTEIN"/>
    <property type="match status" value="1"/>
</dbReference>
<dbReference type="AlphaFoldDB" id="A0A0D9V6T4"/>
<dbReference type="Gramene" id="LPERR01G29450.1">
    <property type="protein sequence ID" value="LPERR01G29450.1"/>
    <property type="gene ID" value="LPERR01G29450"/>
</dbReference>
<sequence length="361" mass="39327">MINTREEDEMKMPMGITYVMLPAPAPTTGLWTMMEIKMTGEQRNVQEVNFGLHSSETNKLASVQDGLRYLQHFLISMLAYAPVDMRADGSSSRARKRPRTGVSARPAPAPSLEPPWEVLRLVGPFLDAESLAAASCVSTACRDAFTAEHLWSKLCRSQYPSALGLLPTPDTTSPPYRRLFALFRSANVRRRALPPPRLALDDVTFAMDIFAGSGKNTLSFVVAARDAIAKSGRFQFEVDVAARNAAVGKGEFWTVRLTAVRTAGLGVAFSPAAPAAVVMMEAAEVPASRSRPLFGGVRGETWAMEPLPAPGCGGGAKVETEVVFDVSGEERLLEKVRFGVMAQCRYVSIDDGLRYLQHFLL</sequence>
<reference evidence="3" key="3">
    <citation type="submission" date="2015-04" db="UniProtKB">
        <authorList>
            <consortium name="EnsemblPlants"/>
        </authorList>
    </citation>
    <scope>IDENTIFICATION</scope>
</reference>
<comment type="subunit">
    <text evidence="1">Component of the SCF-type E3 ligase complex.</text>
</comment>
<dbReference type="Proteomes" id="UP000032180">
    <property type="component" value="Chromosome 1"/>
</dbReference>
<reference evidence="4" key="2">
    <citation type="submission" date="2013-12" db="EMBL/GenBank/DDBJ databases">
        <authorList>
            <person name="Yu Y."/>
            <person name="Lee S."/>
            <person name="de Baynast K."/>
            <person name="Wissotski M."/>
            <person name="Liu L."/>
            <person name="Talag J."/>
            <person name="Goicoechea J."/>
            <person name="Angelova A."/>
            <person name="Jetty R."/>
            <person name="Kudrna D."/>
            <person name="Golser W."/>
            <person name="Rivera L."/>
            <person name="Zhang J."/>
            <person name="Wing R."/>
        </authorList>
    </citation>
    <scope>NUCLEOTIDE SEQUENCE</scope>
</reference>
<dbReference type="SUPFAM" id="SSF81383">
    <property type="entry name" value="F-box domain"/>
    <property type="match status" value="1"/>
</dbReference>
<keyword evidence="1" id="KW-0539">Nucleus</keyword>
<dbReference type="InterPro" id="IPR036047">
    <property type="entry name" value="F-box-like_dom_sf"/>
</dbReference>
<comment type="subcellular location">
    <subcellularLocation>
        <location evidence="1">Nucleus</location>
    </subcellularLocation>
</comment>
<dbReference type="EnsemblPlants" id="LPERR01G29450.1">
    <property type="protein sequence ID" value="LPERR01G29450.1"/>
    <property type="gene ID" value="LPERR01G29450"/>
</dbReference>
<evidence type="ECO:0000256" key="1">
    <source>
        <dbReference type="RuleBase" id="RU369085"/>
    </source>
</evidence>
<dbReference type="eggNOG" id="ENOG502RXK2">
    <property type="taxonomic scope" value="Eukaryota"/>
</dbReference>
<keyword evidence="4" id="KW-1185">Reference proteome</keyword>
<dbReference type="STRING" id="77586.A0A0D9V6T4"/>
<reference evidence="3 4" key="1">
    <citation type="submission" date="2012-08" db="EMBL/GenBank/DDBJ databases">
        <title>Oryza genome evolution.</title>
        <authorList>
            <person name="Wing R.A."/>
        </authorList>
    </citation>
    <scope>NUCLEOTIDE SEQUENCE</scope>
</reference>
<comment type="pathway">
    <text evidence="1">Protein modification; protein ubiquitination.</text>
</comment>
<evidence type="ECO:0000313" key="3">
    <source>
        <dbReference type="EnsemblPlants" id="LPERR01G29450.1"/>
    </source>
</evidence>
<dbReference type="GO" id="GO:0019005">
    <property type="term" value="C:SCF ubiquitin ligase complex"/>
    <property type="evidence" value="ECO:0007669"/>
    <property type="project" value="UniProtKB-UniRule"/>
</dbReference>
<accession>A0A0D9V6T4</accession>
<dbReference type="GO" id="GO:0005634">
    <property type="term" value="C:nucleus"/>
    <property type="evidence" value="ECO:0007669"/>
    <property type="project" value="UniProtKB-SubCell"/>
</dbReference>
<feature type="region of interest" description="Disordered" evidence="2">
    <location>
        <begin position="88"/>
        <end position="109"/>
    </location>
</feature>
<name>A0A0D9V6T4_9ORYZ</name>
<dbReference type="GO" id="GO:0009740">
    <property type="term" value="P:gibberellic acid mediated signaling pathway"/>
    <property type="evidence" value="ECO:0007669"/>
    <property type="project" value="TreeGrafter"/>
</dbReference>
<comment type="function">
    <text evidence="1">Acts as a component of a SCF E3 ubiquitin ligase complexes.</text>
</comment>
<dbReference type="GO" id="GO:0016567">
    <property type="term" value="P:protein ubiquitination"/>
    <property type="evidence" value="ECO:0007669"/>
    <property type="project" value="UniProtKB-UniRule"/>
</dbReference>
<evidence type="ECO:0000313" key="4">
    <source>
        <dbReference type="Proteomes" id="UP000032180"/>
    </source>
</evidence>
<organism evidence="3 4">
    <name type="scientific">Leersia perrieri</name>
    <dbReference type="NCBI Taxonomy" id="77586"/>
    <lineage>
        <taxon>Eukaryota</taxon>
        <taxon>Viridiplantae</taxon>
        <taxon>Streptophyta</taxon>
        <taxon>Embryophyta</taxon>
        <taxon>Tracheophyta</taxon>
        <taxon>Spermatophyta</taxon>
        <taxon>Magnoliopsida</taxon>
        <taxon>Liliopsida</taxon>
        <taxon>Poales</taxon>
        <taxon>Poaceae</taxon>
        <taxon>BOP clade</taxon>
        <taxon>Oryzoideae</taxon>
        <taxon>Oryzeae</taxon>
        <taxon>Oryzinae</taxon>
        <taxon>Leersia</taxon>
    </lineage>
</organism>
<dbReference type="GO" id="GO:0005737">
    <property type="term" value="C:cytoplasm"/>
    <property type="evidence" value="ECO:0007669"/>
    <property type="project" value="TreeGrafter"/>
</dbReference>
<dbReference type="GO" id="GO:0031146">
    <property type="term" value="P:SCF-dependent proteasomal ubiquitin-dependent protein catabolic process"/>
    <property type="evidence" value="ECO:0007669"/>
    <property type="project" value="UniProtKB-UniRule"/>
</dbReference>
<keyword evidence="1" id="KW-0833">Ubl conjugation pathway</keyword>
<proteinExistence type="predicted"/>
<protein>
    <recommendedName>
        <fullName evidence="1">F-box protein</fullName>
    </recommendedName>
</protein>
<dbReference type="PANTHER" id="PTHR12874">
    <property type="entry name" value="F-BOX ONLY PROTEIN 48-RELATED"/>
    <property type="match status" value="1"/>
</dbReference>